<organism evidence="5 6">
    <name type="scientific">Saccharopolyspora ipomoeae</name>
    <dbReference type="NCBI Taxonomy" id="3042027"/>
    <lineage>
        <taxon>Bacteria</taxon>
        <taxon>Bacillati</taxon>
        <taxon>Actinomycetota</taxon>
        <taxon>Actinomycetes</taxon>
        <taxon>Pseudonocardiales</taxon>
        <taxon>Pseudonocardiaceae</taxon>
        <taxon>Saccharopolyspora</taxon>
    </lineage>
</organism>
<dbReference type="PANTHER" id="PTHR30055:SF153">
    <property type="entry name" value="HTH-TYPE TRANSCRIPTIONAL REPRESSOR RV3405C"/>
    <property type="match status" value="1"/>
</dbReference>
<evidence type="ECO:0000256" key="1">
    <source>
        <dbReference type="ARBA" id="ARBA00023125"/>
    </source>
</evidence>
<proteinExistence type="predicted"/>
<dbReference type="Gene3D" id="1.10.357.10">
    <property type="entry name" value="Tetracycline Repressor, domain 2"/>
    <property type="match status" value="1"/>
</dbReference>
<feature type="DNA-binding region" description="H-T-H motif" evidence="2">
    <location>
        <begin position="54"/>
        <end position="73"/>
    </location>
</feature>
<dbReference type="RefSeq" id="WP_281453841.1">
    <property type="nucleotide sequence ID" value="NZ_JASAOF010000001.1"/>
</dbReference>
<dbReference type="SUPFAM" id="SSF46689">
    <property type="entry name" value="Homeodomain-like"/>
    <property type="match status" value="1"/>
</dbReference>
<dbReference type="PANTHER" id="PTHR30055">
    <property type="entry name" value="HTH-TYPE TRANSCRIPTIONAL REGULATOR RUTR"/>
    <property type="match status" value="1"/>
</dbReference>
<dbReference type="EMBL" id="JASAOF010000001">
    <property type="protein sequence ID" value="MDI2027483.1"/>
    <property type="molecule type" value="Genomic_DNA"/>
</dbReference>
<protein>
    <submittedName>
        <fullName evidence="5">TetR family transcriptional regulator</fullName>
    </submittedName>
</protein>
<reference evidence="5 6" key="1">
    <citation type="submission" date="2023-04" db="EMBL/GenBank/DDBJ databases">
        <title>Draft genome sequence of Saccharopolyspora sp. TS4A08 isolated from sweet potato rhizospheric soil.</title>
        <authorList>
            <person name="Suksaard P."/>
            <person name="Duangmal K."/>
        </authorList>
    </citation>
    <scope>NUCLEOTIDE SEQUENCE [LARGE SCALE GENOMIC DNA]</scope>
    <source>
        <strain evidence="5 6">TS4A08</strain>
    </source>
</reference>
<evidence type="ECO:0000256" key="2">
    <source>
        <dbReference type="PROSITE-ProRule" id="PRU00335"/>
    </source>
</evidence>
<evidence type="ECO:0000259" key="3">
    <source>
        <dbReference type="PROSITE" id="PS50309"/>
    </source>
</evidence>
<dbReference type="InterPro" id="IPR001647">
    <property type="entry name" value="HTH_TetR"/>
</dbReference>
<sequence>MDPAPPLASENARTLLERAFSDALDQVDDNDEATARVLDGAYEQFCRTGIRRSTMDDVAKRAGVSRITVYRRFANKDTLVEHVVRREFRRYFDQFLRDIRQAKTLAERLELGFASSLRTIRGNPLIGGLMEVEPDLVVPSMISDGGRTMATVSRFLAGRLRIEQRTGHVAAEVDVDLVAEMMVRMSTSFLLTPSELIDLDDEQQIRDIARRFLLPMLEPPA</sequence>
<evidence type="ECO:0000259" key="4">
    <source>
        <dbReference type="PROSITE" id="PS50977"/>
    </source>
</evidence>
<evidence type="ECO:0000313" key="6">
    <source>
        <dbReference type="Proteomes" id="UP001237595"/>
    </source>
</evidence>
<dbReference type="Proteomes" id="UP001237595">
    <property type="component" value="Unassembled WGS sequence"/>
</dbReference>
<feature type="domain" description="Doublecortin" evidence="3">
    <location>
        <begin position="65"/>
        <end position="151"/>
    </location>
</feature>
<keyword evidence="1 2" id="KW-0238">DNA-binding</keyword>
<feature type="domain" description="HTH tetR-type" evidence="4">
    <location>
        <begin position="31"/>
        <end position="91"/>
    </location>
</feature>
<gene>
    <name evidence="5" type="ORF">QFW96_02620</name>
</gene>
<dbReference type="InterPro" id="IPR036271">
    <property type="entry name" value="Tet_transcr_reg_TetR-rel_C_sf"/>
</dbReference>
<dbReference type="InterPro" id="IPR009057">
    <property type="entry name" value="Homeodomain-like_sf"/>
</dbReference>
<dbReference type="PRINTS" id="PR00455">
    <property type="entry name" value="HTHTETR"/>
</dbReference>
<dbReference type="PROSITE" id="PS50309">
    <property type="entry name" value="DC"/>
    <property type="match status" value="1"/>
</dbReference>
<comment type="caution">
    <text evidence="5">The sequence shown here is derived from an EMBL/GenBank/DDBJ whole genome shotgun (WGS) entry which is preliminary data.</text>
</comment>
<dbReference type="Pfam" id="PF00440">
    <property type="entry name" value="TetR_N"/>
    <property type="match status" value="1"/>
</dbReference>
<accession>A0ABT6PHK4</accession>
<evidence type="ECO:0000313" key="5">
    <source>
        <dbReference type="EMBL" id="MDI2027483.1"/>
    </source>
</evidence>
<dbReference type="PROSITE" id="PS50977">
    <property type="entry name" value="HTH_TETR_2"/>
    <property type="match status" value="1"/>
</dbReference>
<dbReference type="InterPro" id="IPR003533">
    <property type="entry name" value="Doublecortin_dom"/>
</dbReference>
<dbReference type="SUPFAM" id="SSF48498">
    <property type="entry name" value="Tetracyclin repressor-like, C-terminal domain"/>
    <property type="match status" value="1"/>
</dbReference>
<keyword evidence="6" id="KW-1185">Reference proteome</keyword>
<name>A0ABT6PHK4_9PSEU</name>
<dbReference type="InterPro" id="IPR050109">
    <property type="entry name" value="HTH-type_TetR-like_transc_reg"/>
</dbReference>